<dbReference type="GO" id="GO:0005737">
    <property type="term" value="C:cytoplasm"/>
    <property type="evidence" value="ECO:0000318"/>
    <property type="project" value="GO_Central"/>
</dbReference>
<dbReference type="HOGENOM" id="CLU_011906_0_0_1"/>
<keyword evidence="6" id="KW-0539">Nucleus</keyword>
<evidence type="ECO:0000256" key="5">
    <source>
        <dbReference type="ARBA" id="ARBA00022927"/>
    </source>
</evidence>
<evidence type="ECO:0000256" key="2">
    <source>
        <dbReference type="ARBA" id="ARBA00009466"/>
    </source>
</evidence>
<dbReference type="OrthoDB" id="27218at2759"/>
<dbReference type="GO" id="GO:0006611">
    <property type="term" value="P:protein export from nucleus"/>
    <property type="evidence" value="ECO:0007669"/>
    <property type="project" value="InterPro"/>
</dbReference>
<dbReference type="eggNOG" id="KOG2020">
    <property type="taxonomic scope" value="Eukaryota"/>
</dbReference>
<dbReference type="InterPro" id="IPR011989">
    <property type="entry name" value="ARM-like"/>
</dbReference>
<sequence length="989" mass="112820">MSFWRKSVVQHKCSDRLASDATVLSALRMNVTHYLVMATLAEQASKLLDFDQKLDITLLDSIVGCMYSGACEQQRLARDVLTTLKEHPQAWTRVDTILEFSSNQETKYYALQILEAVIKTRWKTLPRENCEGIRKYIVGLIITISSENESADREKVYLSKLNMVLVLILERELPKHWPSFIPDIVGASITNESLCQNNMAILKLLSEEVFDFSSGNMTQIKAKHLKDSMCSEFSQIFQLCQFVMDNSANAALVGSTLETLLRFLSWVPLGYIFETKLIATLNLKCLNVPLFRDVTLKCLTEIAGIAPGPQYDDALTALFAQTMTQLKLMLPLDIKIKEAFAKGHDAEQNFIQNSAMFLCTTLRQHGPLMERRNKGNVLKALQYLLLISEVDETEIFKICLEYWNALAADLYRDMSNDQNEQHSIICTRLRYIIISRMAKPEEVLVVENENGEVVREFMKDTDSINLYKNMRETLVYLTHLDYVDAERIMTDKLQNQVNGTEWSWKNLNTLCWAIGSISGAMHEEDEKRFLITVIKELLVHSFYEAVGYMISAQTEKFVQEPLIERYMLLPNQVWDDIINQATRNVDVLKDPDAVKQLANILKTNVRACKALGHPYVSQLGRIYLGMLNVYKVMSENISGAIALSGENVTKQPLIKSMRLVKKETLKLISDWVSRSNDPELVLDNFIPPLLNAVLYDYQRCAVPSAREPEVLSTMATIVNKLEGHITSNVPKIFDSVFQCTLDMINKNLEEFPEHRTNFYLLLQSVNNHCFPAFLSLPPAQFKLVLDSIIWAFKHTMRNVADTGLDILYQLLQNVSQHEQAAQSFYQTYYTEILQHVFSVVTDTSHTAALTMHATILAYMFTIVEMGKVAVMLDPSGAWISPESPTAANVIFVKNSVVEVLHNAFPHLTQLQIKVTVEGLFNLDQDITGFREHLRDFLVQIKEFTGDDDSDLYLEEREGELRRAQDEKRKVQMSVPGILNPHDIAEEMQN</sequence>
<evidence type="ECO:0000313" key="9">
    <source>
        <dbReference type="EMBL" id="EFX73613.1"/>
    </source>
</evidence>
<dbReference type="InterPro" id="IPR045065">
    <property type="entry name" value="XPO1/5"/>
</dbReference>
<dbReference type="OMA" id="CLIEIVD"/>
<dbReference type="Pfam" id="PF08767">
    <property type="entry name" value="CRM1_C"/>
    <property type="match status" value="1"/>
</dbReference>
<dbReference type="PhylomeDB" id="E9H3Z7"/>
<dbReference type="InParanoid" id="E9H3Z7"/>
<dbReference type="InterPro" id="IPR013598">
    <property type="entry name" value="Exportin-1/Importin-b-like"/>
</dbReference>
<dbReference type="GO" id="GO:0000056">
    <property type="term" value="P:ribosomal small subunit export from nucleus"/>
    <property type="evidence" value="ECO:0000318"/>
    <property type="project" value="GO_Central"/>
</dbReference>
<dbReference type="Pfam" id="PF03810">
    <property type="entry name" value="IBN_N"/>
    <property type="match status" value="1"/>
</dbReference>
<evidence type="ECO:0000256" key="7">
    <source>
        <dbReference type="ARBA" id="ARBA00073514"/>
    </source>
</evidence>
<dbReference type="Pfam" id="PF08389">
    <property type="entry name" value="Xpo1"/>
    <property type="match status" value="1"/>
</dbReference>
<dbReference type="InterPro" id="IPR014877">
    <property type="entry name" value="XPO1_C_dom"/>
</dbReference>
<evidence type="ECO:0000259" key="8">
    <source>
        <dbReference type="PROSITE" id="PS50166"/>
    </source>
</evidence>
<dbReference type="Pfam" id="PF18787">
    <property type="entry name" value="CRM1_repeat_3"/>
    <property type="match status" value="1"/>
</dbReference>
<feature type="domain" description="Importin N-terminal" evidence="8">
    <location>
        <begin position="77"/>
        <end position="143"/>
    </location>
</feature>
<keyword evidence="3" id="KW-0813">Transport</keyword>
<dbReference type="Proteomes" id="UP000000305">
    <property type="component" value="Unassembled WGS sequence"/>
</dbReference>
<dbReference type="SMART" id="SM01102">
    <property type="entry name" value="CRM1_C"/>
    <property type="match status" value="1"/>
</dbReference>
<dbReference type="SMART" id="SM00913">
    <property type="entry name" value="IBN_N"/>
    <property type="match status" value="1"/>
</dbReference>
<evidence type="ECO:0000256" key="1">
    <source>
        <dbReference type="ARBA" id="ARBA00004123"/>
    </source>
</evidence>
<name>E9H3Z7_DAPPU</name>
<reference evidence="9 10" key="1">
    <citation type="journal article" date="2011" name="Science">
        <title>The ecoresponsive genome of Daphnia pulex.</title>
        <authorList>
            <person name="Colbourne J.K."/>
            <person name="Pfrender M.E."/>
            <person name="Gilbert D."/>
            <person name="Thomas W.K."/>
            <person name="Tucker A."/>
            <person name="Oakley T.H."/>
            <person name="Tokishita S."/>
            <person name="Aerts A."/>
            <person name="Arnold G.J."/>
            <person name="Basu M.K."/>
            <person name="Bauer D.J."/>
            <person name="Caceres C.E."/>
            <person name="Carmel L."/>
            <person name="Casola C."/>
            <person name="Choi J.H."/>
            <person name="Detter J.C."/>
            <person name="Dong Q."/>
            <person name="Dusheyko S."/>
            <person name="Eads B.D."/>
            <person name="Frohlich T."/>
            <person name="Geiler-Samerotte K.A."/>
            <person name="Gerlach D."/>
            <person name="Hatcher P."/>
            <person name="Jogdeo S."/>
            <person name="Krijgsveld J."/>
            <person name="Kriventseva E.V."/>
            <person name="Kultz D."/>
            <person name="Laforsch C."/>
            <person name="Lindquist E."/>
            <person name="Lopez J."/>
            <person name="Manak J.R."/>
            <person name="Muller J."/>
            <person name="Pangilinan J."/>
            <person name="Patwardhan R.P."/>
            <person name="Pitluck S."/>
            <person name="Pritham E.J."/>
            <person name="Rechtsteiner A."/>
            <person name="Rho M."/>
            <person name="Rogozin I.B."/>
            <person name="Sakarya O."/>
            <person name="Salamov A."/>
            <person name="Schaack S."/>
            <person name="Shapiro H."/>
            <person name="Shiga Y."/>
            <person name="Skalitzky C."/>
            <person name="Smith Z."/>
            <person name="Souvorov A."/>
            <person name="Sung W."/>
            <person name="Tang Z."/>
            <person name="Tsuchiya D."/>
            <person name="Tu H."/>
            <person name="Vos H."/>
            <person name="Wang M."/>
            <person name="Wolf Y.I."/>
            <person name="Yamagata H."/>
            <person name="Yamada T."/>
            <person name="Ye Y."/>
            <person name="Shaw J.R."/>
            <person name="Andrews J."/>
            <person name="Crease T.J."/>
            <person name="Tang H."/>
            <person name="Lucas S.M."/>
            <person name="Robertson H.M."/>
            <person name="Bork P."/>
            <person name="Koonin E.V."/>
            <person name="Zdobnov E.M."/>
            <person name="Grigoriev I.V."/>
            <person name="Lynch M."/>
            <person name="Boore J.L."/>
        </authorList>
    </citation>
    <scope>NUCLEOTIDE SEQUENCE [LARGE SCALE GENOMIC DNA]</scope>
</reference>
<dbReference type="EMBL" id="GL732589">
    <property type="protein sequence ID" value="EFX73613.1"/>
    <property type="molecule type" value="Genomic_DNA"/>
</dbReference>
<gene>
    <name evidence="9" type="ORF">DAPPUDRAFT_253003</name>
</gene>
<dbReference type="InterPro" id="IPR041235">
    <property type="entry name" value="Exp1_repeat_2"/>
</dbReference>
<keyword evidence="10" id="KW-1185">Reference proteome</keyword>
<dbReference type="GO" id="GO:0051028">
    <property type="term" value="P:mRNA transport"/>
    <property type="evidence" value="ECO:0007669"/>
    <property type="project" value="UniProtKB-KW"/>
</dbReference>
<dbReference type="Gene3D" id="1.25.10.10">
    <property type="entry name" value="Leucine-rich Repeat Variant"/>
    <property type="match status" value="1"/>
</dbReference>
<keyword evidence="4" id="KW-0509">mRNA transport</keyword>
<dbReference type="PANTHER" id="PTHR11223">
    <property type="entry name" value="EXPORTIN 1/5"/>
    <property type="match status" value="1"/>
</dbReference>
<dbReference type="InterPro" id="IPR040485">
    <property type="entry name" value="XPO1_repeat_3"/>
</dbReference>
<dbReference type="GO" id="GO:0000055">
    <property type="term" value="P:ribosomal large subunit export from nucleus"/>
    <property type="evidence" value="ECO:0000318"/>
    <property type="project" value="GO_Central"/>
</dbReference>
<dbReference type="GO" id="GO:0005634">
    <property type="term" value="C:nucleus"/>
    <property type="evidence" value="ECO:0000318"/>
    <property type="project" value="GO_Central"/>
</dbReference>
<dbReference type="GO" id="GO:0031267">
    <property type="term" value="F:small GTPase binding"/>
    <property type="evidence" value="ECO:0007669"/>
    <property type="project" value="InterPro"/>
</dbReference>
<comment type="subcellular location">
    <subcellularLocation>
        <location evidence="1">Nucleus</location>
    </subcellularLocation>
</comment>
<dbReference type="InterPro" id="IPR041123">
    <property type="entry name" value="CRM1_repeat"/>
</dbReference>
<accession>E9H3Z7</accession>
<dbReference type="SUPFAM" id="SSF48371">
    <property type="entry name" value="ARM repeat"/>
    <property type="match status" value="2"/>
</dbReference>
<dbReference type="STRING" id="6669.E9H3Z7"/>
<dbReference type="GO" id="GO:0005049">
    <property type="term" value="F:nuclear export signal receptor activity"/>
    <property type="evidence" value="ECO:0000318"/>
    <property type="project" value="GO_Central"/>
</dbReference>
<evidence type="ECO:0000256" key="6">
    <source>
        <dbReference type="ARBA" id="ARBA00023242"/>
    </source>
</evidence>
<evidence type="ECO:0000313" key="10">
    <source>
        <dbReference type="Proteomes" id="UP000000305"/>
    </source>
</evidence>
<dbReference type="FunCoup" id="E9H3Z7">
    <property type="interactions" value="3008"/>
</dbReference>
<dbReference type="Pfam" id="PF18777">
    <property type="entry name" value="CRM1_repeat"/>
    <property type="match status" value="1"/>
</dbReference>
<dbReference type="InterPro" id="IPR016024">
    <property type="entry name" value="ARM-type_fold"/>
</dbReference>
<keyword evidence="5" id="KW-0653">Protein transport</keyword>
<dbReference type="Pfam" id="PF18784">
    <property type="entry name" value="CRM1_repeat_2"/>
    <property type="match status" value="1"/>
</dbReference>
<dbReference type="PROSITE" id="PS50166">
    <property type="entry name" value="IMPORTIN_B_NT"/>
    <property type="match status" value="1"/>
</dbReference>
<dbReference type="FunFam" id="1.25.10.10:FF:001255">
    <property type="entry name" value="Exportin 1"/>
    <property type="match status" value="2"/>
</dbReference>
<evidence type="ECO:0000256" key="4">
    <source>
        <dbReference type="ARBA" id="ARBA00022816"/>
    </source>
</evidence>
<dbReference type="AlphaFoldDB" id="E9H3Z7"/>
<comment type="similarity">
    <text evidence="2">Belongs to the exportin family.</text>
</comment>
<proteinExistence type="inferred from homology"/>
<organism evidence="9 10">
    <name type="scientific">Daphnia pulex</name>
    <name type="common">Water flea</name>
    <dbReference type="NCBI Taxonomy" id="6669"/>
    <lineage>
        <taxon>Eukaryota</taxon>
        <taxon>Metazoa</taxon>
        <taxon>Ecdysozoa</taxon>
        <taxon>Arthropoda</taxon>
        <taxon>Crustacea</taxon>
        <taxon>Branchiopoda</taxon>
        <taxon>Diplostraca</taxon>
        <taxon>Cladocera</taxon>
        <taxon>Anomopoda</taxon>
        <taxon>Daphniidae</taxon>
        <taxon>Daphnia</taxon>
    </lineage>
</organism>
<dbReference type="PANTHER" id="PTHR11223:SF2">
    <property type="entry name" value="EXPORTIN-1"/>
    <property type="match status" value="1"/>
</dbReference>
<evidence type="ECO:0000256" key="3">
    <source>
        <dbReference type="ARBA" id="ARBA00022448"/>
    </source>
</evidence>
<dbReference type="InterPro" id="IPR001494">
    <property type="entry name" value="Importin-beta_N"/>
</dbReference>
<protein>
    <recommendedName>
        <fullName evidence="7">Exportin-1</fullName>
    </recommendedName>
</protein>
<dbReference type="KEGG" id="dpx:DAPPUDRAFT_253003"/>